<dbReference type="PANTHER" id="PTHR42792">
    <property type="entry name" value="FLAGELLIN"/>
    <property type="match status" value="1"/>
</dbReference>
<dbReference type="EMBL" id="BPQP01000004">
    <property type="protein sequence ID" value="GJD93119.1"/>
    <property type="molecule type" value="Genomic_DNA"/>
</dbReference>
<dbReference type="Proteomes" id="UP001055125">
    <property type="component" value="Unassembled WGS sequence"/>
</dbReference>
<evidence type="ECO:0008006" key="3">
    <source>
        <dbReference type="Google" id="ProtNLM"/>
    </source>
</evidence>
<gene>
    <name evidence="1" type="ORF">OCOJLMKI_0308</name>
</gene>
<reference evidence="1" key="2">
    <citation type="submission" date="2021-08" db="EMBL/GenBank/DDBJ databases">
        <authorList>
            <person name="Tani A."/>
            <person name="Ola A."/>
            <person name="Ogura Y."/>
            <person name="Katsura K."/>
            <person name="Hayashi T."/>
        </authorList>
    </citation>
    <scope>NUCLEOTIDE SEQUENCE</scope>
    <source>
        <strain evidence="1">DSM 19015</strain>
    </source>
</reference>
<evidence type="ECO:0000313" key="2">
    <source>
        <dbReference type="Proteomes" id="UP001055125"/>
    </source>
</evidence>
<dbReference type="SUPFAM" id="SSF64518">
    <property type="entry name" value="Phase 1 flagellin"/>
    <property type="match status" value="1"/>
</dbReference>
<name>A0ABQ4RTT1_9HYPH</name>
<sequence>MYIKPFAAGTYVSDRNTSNLLALKSRLDTLSTQLATQQASDSYGGLGSARTTSLSAHATLSALDGYDSAIDGATTRVNLSAASITQVSSLGDQVRSSLASSGTFGTAGAVDTSIKIAQSNLDAALDALNQQSAGRYLFGGRETDAAPVATSDAILNGNPGLGIDGLKNVIAERKGANGTAAPAKGNLTVGSPSAGVVSLSEAPNAAAPAPSTSDTGAANRANFGFILGSATSSRPSAIQAAVTPAVAPDVALSFPPPPAPQPQDGDIIRVTVNQPDGSQKLVDYTARTTPTGPNEFAAGATAAVSLAGKLTGQKVAGAQSASPPGVIVNFSGGAPARASFTVSAPPTDGDTVTVTLGLRDGTSTTITLTAKASGTASAGQFLINSDPAVTATNLQNALSASLDASASTTLAAASSVVASQDFFAGSKQVAFAPRRVDATNGGFLSEPASGPKTMIWYTGDDTSTDPRKTATVQVNANVKVGIGAQANEAPIQTVLAGIAALAAESFTDPAAGTAENARYQALAERSRSILVPDGTANSIEGMASDLSLASKNMQDAKAQNRSARAALEDTLGGIDSIDTNEVTVQLLSLQTQLQASYQVTSILSKLSLVNYLS</sequence>
<dbReference type="PANTHER" id="PTHR42792:SF1">
    <property type="entry name" value="FLAGELLAR HOOK-ASSOCIATED PROTEIN 3"/>
    <property type="match status" value="1"/>
</dbReference>
<protein>
    <recommendedName>
        <fullName evidence="3">Flagellin</fullName>
    </recommendedName>
</protein>
<accession>A0ABQ4RTT1</accession>
<comment type="caution">
    <text evidence="1">The sequence shown here is derived from an EMBL/GenBank/DDBJ whole genome shotgun (WGS) entry which is preliminary data.</text>
</comment>
<dbReference type="RefSeq" id="WP_238242323.1">
    <property type="nucleotide sequence ID" value="NZ_BPQP01000004.1"/>
</dbReference>
<reference evidence="1" key="1">
    <citation type="journal article" date="2021" name="Front. Microbiol.">
        <title>Comprehensive Comparative Genomics and Phenotyping of Methylobacterium Species.</title>
        <authorList>
            <person name="Alessa O."/>
            <person name="Ogura Y."/>
            <person name="Fujitani Y."/>
            <person name="Takami H."/>
            <person name="Hayashi T."/>
            <person name="Sahin N."/>
            <person name="Tani A."/>
        </authorList>
    </citation>
    <scope>NUCLEOTIDE SEQUENCE</scope>
    <source>
        <strain evidence="1">DSM 19015</strain>
    </source>
</reference>
<proteinExistence type="predicted"/>
<keyword evidence="2" id="KW-1185">Reference proteome</keyword>
<evidence type="ECO:0000313" key="1">
    <source>
        <dbReference type="EMBL" id="GJD93119.1"/>
    </source>
</evidence>
<organism evidence="1 2">
    <name type="scientific">Methylobacterium iners</name>
    <dbReference type="NCBI Taxonomy" id="418707"/>
    <lineage>
        <taxon>Bacteria</taxon>
        <taxon>Pseudomonadati</taxon>
        <taxon>Pseudomonadota</taxon>
        <taxon>Alphaproteobacteria</taxon>
        <taxon>Hyphomicrobiales</taxon>
        <taxon>Methylobacteriaceae</taxon>
        <taxon>Methylobacterium</taxon>
    </lineage>
</organism>
<dbReference type="InterPro" id="IPR001492">
    <property type="entry name" value="Flagellin"/>
</dbReference>